<evidence type="ECO:0000313" key="2">
    <source>
        <dbReference type="Proteomes" id="UP000478052"/>
    </source>
</evidence>
<evidence type="ECO:0000313" key="1">
    <source>
        <dbReference type="EMBL" id="KAF0763225.1"/>
    </source>
</evidence>
<reference evidence="1 2" key="1">
    <citation type="submission" date="2019-08" db="EMBL/GenBank/DDBJ databases">
        <title>Whole genome of Aphis craccivora.</title>
        <authorList>
            <person name="Voronova N.V."/>
            <person name="Shulinski R.S."/>
            <person name="Bandarenka Y.V."/>
            <person name="Zhorov D.G."/>
            <person name="Warner D."/>
        </authorList>
    </citation>
    <scope>NUCLEOTIDE SEQUENCE [LARGE SCALE GENOMIC DNA]</scope>
    <source>
        <strain evidence="1">180601</strain>
        <tissue evidence="1">Whole Body</tissue>
    </source>
</reference>
<dbReference type="AlphaFoldDB" id="A0A6G0YZ67"/>
<sequence length="106" mass="12706">MYDQRRKHFSVLPTSLDNSLQQLIILETDKYFMFKNQQFISMLRQMQILFALQLFKILTSWFNFVQNYFVTEHLTIHRKPVSFESFVGLLPIIIDQQRTTVLGVQC</sequence>
<proteinExistence type="predicted"/>
<gene>
    <name evidence="1" type="ORF">FWK35_00036843</name>
</gene>
<accession>A0A6G0YZ67</accession>
<name>A0A6G0YZ67_APHCR</name>
<comment type="caution">
    <text evidence="1">The sequence shown here is derived from an EMBL/GenBank/DDBJ whole genome shotgun (WGS) entry which is preliminary data.</text>
</comment>
<protein>
    <submittedName>
        <fullName evidence="1">FLYWCH-type domain-containing protein</fullName>
    </submittedName>
</protein>
<dbReference type="Proteomes" id="UP000478052">
    <property type="component" value="Unassembled WGS sequence"/>
</dbReference>
<dbReference type="EMBL" id="VUJU01001935">
    <property type="protein sequence ID" value="KAF0763225.1"/>
    <property type="molecule type" value="Genomic_DNA"/>
</dbReference>
<keyword evidence="2" id="KW-1185">Reference proteome</keyword>
<organism evidence="1 2">
    <name type="scientific">Aphis craccivora</name>
    <name type="common">Cowpea aphid</name>
    <dbReference type="NCBI Taxonomy" id="307492"/>
    <lineage>
        <taxon>Eukaryota</taxon>
        <taxon>Metazoa</taxon>
        <taxon>Ecdysozoa</taxon>
        <taxon>Arthropoda</taxon>
        <taxon>Hexapoda</taxon>
        <taxon>Insecta</taxon>
        <taxon>Pterygota</taxon>
        <taxon>Neoptera</taxon>
        <taxon>Paraneoptera</taxon>
        <taxon>Hemiptera</taxon>
        <taxon>Sternorrhyncha</taxon>
        <taxon>Aphidomorpha</taxon>
        <taxon>Aphidoidea</taxon>
        <taxon>Aphididae</taxon>
        <taxon>Aphidini</taxon>
        <taxon>Aphis</taxon>
        <taxon>Aphis</taxon>
    </lineage>
</organism>